<dbReference type="PANTHER" id="PTHR46346">
    <property type="entry name" value="PHOSPHATIDYLINOSITOL N-ACETYLGLUCOSAMINYLTRANSFERASE SUBUNIT P"/>
    <property type="match status" value="1"/>
</dbReference>
<dbReference type="OrthoDB" id="690928at2759"/>
<sequence length="143" mass="16498">MSTTTTTTTTIPTNALTQASFATYVLSWLSYLIYLLWSTIPTDILEQNFKISWYPSPSWSTLIPAWLTISCWFIYIFYISYNIWITPSVDGIDGLKSIIDSSSIIINHFDLLKEDQIDHSEQNDPPVPILRDVPCQIVNEFYF</sequence>
<protein>
    <recommendedName>
        <fullName evidence="6">PIG-P domain-containing protein</fullName>
    </recommendedName>
</protein>
<evidence type="ECO:0000259" key="6">
    <source>
        <dbReference type="Pfam" id="PF08510"/>
    </source>
</evidence>
<evidence type="ECO:0000256" key="4">
    <source>
        <dbReference type="ARBA" id="ARBA00023136"/>
    </source>
</evidence>
<dbReference type="EMBL" id="MU167428">
    <property type="protein sequence ID" value="KAG0140655.1"/>
    <property type="molecule type" value="Genomic_DNA"/>
</dbReference>
<name>A0A9P6N6N0_9BASI</name>
<gene>
    <name evidence="7" type="ORF">CROQUDRAFT_52896</name>
</gene>
<dbReference type="AlphaFoldDB" id="A0A9P6N6N0"/>
<keyword evidence="3 5" id="KW-1133">Transmembrane helix</keyword>
<evidence type="ECO:0000256" key="2">
    <source>
        <dbReference type="ARBA" id="ARBA00022692"/>
    </source>
</evidence>
<reference evidence="7" key="1">
    <citation type="submission" date="2013-11" db="EMBL/GenBank/DDBJ databases">
        <title>Genome sequence of the fusiform rust pathogen reveals effectors for host alternation and coevolution with pine.</title>
        <authorList>
            <consortium name="DOE Joint Genome Institute"/>
            <person name="Smith K."/>
            <person name="Pendleton A."/>
            <person name="Kubisiak T."/>
            <person name="Anderson C."/>
            <person name="Salamov A."/>
            <person name="Aerts A."/>
            <person name="Riley R."/>
            <person name="Clum A."/>
            <person name="Lindquist E."/>
            <person name="Ence D."/>
            <person name="Campbell M."/>
            <person name="Kronenberg Z."/>
            <person name="Feau N."/>
            <person name="Dhillon B."/>
            <person name="Hamelin R."/>
            <person name="Burleigh J."/>
            <person name="Smith J."/>
            <person name="Yandell M."/>
            <person name="Nelson C."/>
            <person name="Grigoriev I."/>
            <person name="Davis J."/>
        </authorList>
    </citation>
    <scope>NUCLEOTIDE SEQUENCE</scope>
    <source>
        <strain evidence="7">G11</strain>
    </source>
</reference>
<keyword evidence="4 5" id="KW-0472">Membrane</keyword>
<dbReference type="GO" id="GO:0005783">
    <property type="term" value="C:endoplasmic reticulum"/>
    <property type="evidence" value="ECO:0007669"/>
    <property type="project" value="TreeGrafter"/>
</dbReference>
<feature type="domain" description="PIG-P" evidence="6">
    <location>
        <begin position="20"/>
        <end position="143"/>
    </location>
</feature>
<evidence type="ECO:0000313" key="8">
    <source>
        <dbReference type="Proteomes" id="UP000886653"/>
    </source>
</evidence>
<feature type="transmembrane region" description="Helical" evidence="5">
    <location>
        <begin position="21"/>
        <end position="39"/>
    </location>
</feature>
<keyword evidence="2 5" id="KW-0812">Transmembrane</keyword>
<dbReference type="InterPro" id="IPR013717">
    <property type="entry name" value="PIG-P"/>
</dbReference>
<dbReference type="GO" id="GO:0006506">
    <property type="term" value="P:GPI anchor biosynthetic process"/>
    <property type="evidence" value="ECO:0007669"/>
    <property type="project" value="TreeGrafter"/>
</dbReference>
<evidence type="ECO:0000313" key="7">
    <source>
        <dbReference type="EMBL" id="KAG0140655.1"/>
    </source>
</evidence>
<dbReference type="PANTHER" id="PTHR46346:SF1">
    <property type="entry name" value="PHOSPHATIDYLINOSITOL N-ACETYLGLUCOSAMINYLTRANSFERASE SUBUNIT P"/>
    <property type="match status" value="1"/>
</dbReference>
<dbReference type="InterPro" id="IPR052263">
    <property type="entry name" value="GPI_Anchor_Biosynth"/>
</dbReference>
<accession>A0A9P6N6N0</accession>
<evidence type="ECO:0000256" key="5">
    <source>
        <dbReference type="SAM" id="Phobius"/>
    </source>
</evidence>
<organism evidence="7 8">
    <name type="scientific">Cronartium quercuum f. sp. fusiforme G11</name>
    <dbReference type="NCBI Taxonomy" id="708437"/>
    <lineage>
        <taxon>Eukaryota</taxon>
        <taxon>Fungi</taxon>
        <taxon>Dikarya</taxon>
        <taxon>Basidiomycota</taxon>
        <taxon>Pucciniomycotina</taxon>
        <taxon>Pucciniomycetes</taxon>
        <taxon>Pucciniales</taxon>
        <taxon>Coleosporiaceae</taxon>
        <taxon>Cronartium</taxon>
    </lineage>
</organism>
<keyword evidence="8" id="KW-1185">Reference proteome</keyword>
<dbReference type="GO" id="GO:0016020">
    <property type="term" value="C:membrane"/>
    <property type="evidence" value="ECO:0007669"/>
    <property type="project" value="UniProtKB-SubCell"/>
</dbReference>
<comment type="caution">
    <text evidence="7">The sequence shown here is derived from an EMBL/GenBank/DDBJ whole genome shotgun (WGS) entry which is preliminary data.</text>
</comment>
<dbReference type="Proteomes" id="UP000886653">
    <property type="component" value="Unassembled WGS sequence"/>
</dbReference>
<dbReference type="Pfam" id="PF08510">
    <property type="entry name" value="PIG-P"/>
    <property type="match status" value="1"/>
</dbReference>
<evidence type="ECO:0000256" key="1">
    <source>
        <dbReference type="ARBA" id="ARBA00004141"/>
    </source>
</evidence>
<proteinExistence type="predicted"/>
<comment type="subcellular location">
    <subcellularLocation>
        <location evidence="1">Membrane</location>
        <topology evidence="1">Multi-pass membrane protein</topology>
    </subcellularLocation>
</comment>
<evidence type="ECO:0000256" key="3">
    <source>
        <dbReference type="ARBA" id="ARBA00022989"/>
    </source>
</evidence>
<feature type="transmembrane region" description="Helical" evidence="5">
    <location>
        <begin position="59"/>
        <end position="78"/>
    </location>
</feature>